<evidence type="ECO:0008006" key="4">
    <source>
        <dbReference type="Google" id="ProtNLM"/>
    </source>
</evidence>
<accession>A0AA38KYV0</accession>
<evidence type="ECO:0000313" key="3">
    <source>
        <dbReference type="Proteomes" id="UP001163798"/>
    </source>
</evidence>
<dbReference type="EMBL" id="MU793386">
    <property type="protein sequence ID" value="KAJ3784208.1"/>
    <property type="molecule type" value="Genomic_DNA"/>
</dbReference>
<comment type="caution">
    <text evidence="2">The sequence shown here is derived from an EMBL/GenBank/DDBJ whole genome shotgun (WGS) entry which is preliminary data.</text>
</comment>
<protein>
    <recommendedName>
        <fullName evidence="4">Secreted protein</fullName>
    </recommendedName>
</protein>
<name>A0AA38KYV0_9AGAR</name>
<feature type="signal peptide" evidence="1">
    <location>
        <begin position="1"/>
        <end position="19"/>
    </location>
</feature>
<gene>
    <name evidence="2" type="ORF">GGU10DRAFT_358584</name>
</gene>
<dbReference type="AlphaFoldDB" id="A0AA38KYV0"/>
<proteinExistence type="predicted"/>
<keyword evidence="3" id="KW-1185">Reference proteome</keyword>
<evidence type="ECO:0000313" key="2">
    <source>
        <dbReference type="EMBL" id="KAJ3784208.1"/>
    </source>
</evidence>
<reference evidence="2" key="1">
    <citation type="submission" date="2022-08" db="EMBL/GenBank/DDBJ databases">
        <authorList>
            <consortium name="DOE Joint Genome Institute"/>
            <person name="Min B."/>
            <person name="Riley R."/>
            <person name="Sierra-Patev S."/>
            <person name="Naranjo-Ortiz M."/>
            <person name="Looney B."/>
            <person name="Konkel Z."/>
            <person name="Slot J.C."/>
            <person name="Sakamoto Y."/>
            <person name="Steenwyk J.L."/>
            <person name="Rokas A."/>
            <person name="Carro J."/>
            <person name="Camarero S."/>
            <person name="Ferreira P."/>
            <person name="Molpeceres G."/>
            <person name="Ruiz-Duenas F.J."/>
            <person name="Serrano A."/>
            <person name="Henrissat B."/>
            <person name="Drula E."/>
            <person name="Hughes K.W."/>
            <person name="Mata J.L."/>
            <person name="Ishikawa N.K."/>
            <person name="Vargas-Isla R."/>
            <person name="Ushijima S."/>
            <person name="Smith C.A."/>
            <person name="Ahrendt S."/>
            <person name="Andreopoulos W."/>
            <person name="He G."/>
            <person name="Labutti K."/>
            <person name="Lipzen A."/>
            <person name="Ng V."/>
            <person name="Sandor L."/>
            <person name="Barry K."/>
            <person name="Martinez A.T."/>
            <person name="Xiao Y."/>
            <person name="Gibbons J.G."/>
            <person name="Terashima K."/>
            <person name="Hibbett D.S."/>
            <person name="Grigoriev I.V."/>
        </authorList>
    </citation>
    <scope>NUCLEOTIDE SEQUENCE</scope>
    <source>
        <strain evidence="2">TFB10291</strain>
    </source>
</reference>
<sequence>MNFLIVSFCILGQRLIVSPEVRPPRLRCVISGRGNWRSTGIHITIRDRLSGGQCSSTNDGAVVSTCRQRSQLLSSKRAEKE</sequence>
<organism evidence="2 3">
    <name type="scientific">Lentinula aff. detonsa</name>
    <dbReference type="NCBI Taxonomy" id="2804958"/>
    <lineage>
        <taxon>Eukaryota</taxon>
        <taxon>Fungi</taxon>
        <taxon>Dikarya</taxon>
        <taxon>Basidiomycota</taxon>
        <taxon>Agaricomycotina</taxon>
        <taxon>Agaricomycetes</taxon>
        <taxon>Agaricomycetidae</taxon>
        <taxon>Agaricales</taxon>
        <taxon>Marasmiineae</taxon>
        <taxon>Omphalotaceae</taxon>
        <taxon>Lentinula</taxon>
    </lineage>
</organism>
<feature type="chain" id="PRO_5041400753" description="Secreted protein" evidence="1">
    <location>
        <begin position="20"/>
        <end position="81"/>
    </location>
</feature>
<keyword evidence="1" id="KW-0732">Signal</keyword>
<dbReference type="Proteomes" id="UP001163798">
    <property type="component" value="Unassembled WGS sequence"/>
</dbReference>
<evidence type="ECO:0000256" key="1">
    <source>
        <dbReference type="SAM" id="SignalP"/>
    </source>
</evidence>